<protein>
    <recommendedName>
        <fullName evidence="3">ROK family protein</fullName>
    </recommendedName>
</protein>
<reference evidence="1 2" key="1">
    <citation type="submission" date="2018-01" db="EMBL/GenBank/DDBJ databases">
        <title>Whole genome analyses suggest that Burkholderia sensu lato contains two further novel genera in the rhizoxinica-symbiotica group Mycetohabitans gen. nov., and Trinickia gen. nov.: implications for the evolution of diazotrophy and nodulation in the Burkholderiaceae.</title>
        <authorList>
            <person name="Estrada-de los Santos P."/>
            <person name="Palmer M."/>
            <person name="Chavez-Ramirez B."/>
            <person name="Beukes C."/>
            <person name="Steenkamp E.T."/>
            <person name="Hirsch A.M."/>
            <person name="Manyaka P."/>
            <person name="Maluk M."/>
            <person name="Lafos M."/>
            <person name="Crook M."/>
            <person name="Gross E."/>
            <person name="Simon M.F."/>
            <person name="Bueno dos Reis Junior F."/>
            <person name="Poole P.S."/>
            <person name="Venter S.N."/>
            <person name="James E.K."/>
        </authorList>
    </citation>
    <scope>NUCLEOTIDE SEQUENCE [LARGE SCALE GENOMIC DNA]</scope>
    <source>
        <strain evidence="1 2">GIMN1.004</strain>
    </source>
</reference>
<dbReference type="Proteomes" id="UP000235616">
    <property type="component" value="Unassembled WGS sequence"/>
</dbReference>
<evidence type="ECO:0000313" key="1">
    <source>
        <dbReference type="EMBL" id="PMS23786.1"/>
    </source>
</evidence>
<dbReference type="Gene3D" id="3.30.420.40">
    <property type="match status" value="1"/>
</dbReference>
<proteinExistence type="predicted"/>
<gene>
    <name evidence="1" type="ORF">C0Z18_01035</name>
</gene>
<name>A0A2N7W305_9BURK</name>
<dbReference type="EMBL" id="PNYA01000001">
    <property type="protein sequence ID" value="PMS23786.1"/>
    <property type="molecule type" value="Genomic_DNA"/>
</dbReference>
<dbReference type="AlphaFoldDB" id="A0A2N7W305"/>
<dbReference type="InterPro" id="IPR000600">
    <property type="entry name" value="ROK"/>
</dbReference>
<dbReference type="SUPFAM" id="SSF53067">
    <property type="entry name" value="Actin-like ATPase domain"/>
    <property type="match status" value="1"/>
</dbReference>
<evidence type="ECO:0008006" key="3">
    <source>
        <dbReference type="Google" id="ProtNLM"/>
    </source>
</evidence>
<organism evidence="1 2">
    <name type="scientific">Trinickia dabaoshanensis</name>
    <dbReference type="NCBI Taxonomy" id="564714"/>
    <lineage>
        <taxon>Bacteria</taxon>
        <taxon>Pseudomonadati</taxon>
        <taxon>Pseudomonadota</taxon>
        <taxon>Betaproteobacteria</taxon>
        <taxon>Burkholderiales</taxon>
        <taxon>Burkholderiaceae</taxon>
        <taxon>Trinickia</taxon>
    </lineage>
</organism>
<dbReference type="RefSeq" id="WP_102643495.1">
    <property type="nucleotide sequence ID" value="NZ_PNYA01000001.1"/>
</dbReference>
<accession>A0A2N7W305</accession>
<evidence type="ECO:0000313" key="2">
    <source>
        <dbReference type="Proteomes" id="UP000235616"/>
    </source>
</evidence>
<dbReference type="Pfam" id="PF00480">
    <property type="entry name" value="ROK"/>
    <property type="match status" value="1"/>
</dbReference>
<dbReference type="InterPro" id="IPR043129">
    <property type="entry name" value="ATPase_NBD"/>
</dbReference>
<comment type="caution">
    <text evidence="1">The sequence shown here is derived from an EMBL/GenBank/DDBJ whole genome shotgun (WGS) entry which is preliminary data.</text>
</comment>
<keyword evidence="2" id="KW-1185">Reference proteome</keyword>
<sequence>MPKRANDTLLLDPSKIVIGGGMSHIVRIHEAIRSALAQAVPFPPEVERSTFGAGAALQGALILAAERRAKICKARPGG</sequence>
<dbReference type="OrthoDB" id="9810372at2"/>